<gene>
    <name evidence="2" type="ORF">H8A87_08215</name>
</gene>
<sequence>MTDVATISLKVITSDLERGEQKLNSFSGAAEKAGNSTNKLANQSEKQAAASAEMAKEIDRTHRSIAELAAKERQAASASKVLAAE</sequence>
<proteinExistence type="predicted"/>
<accession>A0ABS0U7I0</accession>
<evidence type="ECO:0000313" key="3">
    <source>
        <dbReference type="Proteomes" id="UP000696184"/>
    </source>
</evidence>
<evidence type="ECO:0000256" key="1">
    <source>
        <dbReference type="SAM" id="MobiDB-lite"/>
    </source>
</evidence>
<dbReference type="EMBL" id="JACOII010000031">
    <property type="protein sequence ID" value="MBI6548706.1"/>
    <property type="molecule type" value="Genomic_DNA"/>
</dbReference>
<evidence type="ECO:0000313" key="2">
    <source>
        <dbReference type="EMBL" id="MBI6548706.1"/>
    </source>
</evidence>
<protein>
    <recommendedName>
        <fullName evidence="4">Phage tail tape measure protein</fullName>
    </recommendedName>
</protein>
<keyword evidence="3" id="KW-1185">Reference proteome</keyword>
<evidence type="ECO:0008006" key="4">
    <source>
        <dbReference type="Google" id="ProtNLM"/>
    </source>
</evidence>
<reference evidence="2 3" key="1">
    <citation type="submission" date="2020-08" db="EMBL/GenBank/DDBJ databases">
        <title>Description of Xenorhabdus lircayensis sp. nov., the symbiotic bacterium associated with the entomopathogenic nematode Steirnernema unicornum.</title>
        <authorList>
            <person name="Castaneda-Alvarez C."/>
            <person name="Prodan S."/>
            <person name="Zamorano A."/>
            <person name="San-Blas E."/>
            <person name="Aballay E."/>
        </authorList>
    </citation>
    <scope>NUCLEOTIDE SEQUENCE [LARGE SCALE GENOMIC DNA]</scope>
    <source>
        <strain evidence="2 3">VLS</strain>
    </source>
</reference>
<feature type="compositionally biased region" description="Polar residues" evidence="1">
    <location>
        <begin position="34"/>
        <end position="46"/>
    </location>
</feature>
<organism evidence="2 3">
    <name type="scientific">Xenorhabdus lircayensis</name>
    <dbReference type="NCBI Taxonomy" id="2763499"/>
    <lineage>
        <taxon>Bacteria</taxon>
        <taxon>Pseudomonadati</taxon>
        <taxon>Pseudomonadota</taxon>
        <taxon>Gammaproteobacteria</taxon>
        <taxon>Enterobacterales</taxon>
        <taxon>Morganellaceae</taxon>
        <taxon>Xenorhabdus</taxon>
    </lineage>
</organism>
<comment type="caution">
    <text evidence="2">The sequence shown here is derived from an EMBL/GenBank/DDBJ whole genome shotgun (WGS) entry which is preliminary data.</text>
</comment>
<dbReference type="RefSeq" id="WP_198689492.1">
    <property type="nucleotide sequence ID" value="NZ_CAWPUD010000029.1"/>
</dbReference>
<name>A0ABS0U7I0_9GAMM</name>
<feature type="region of interest" description="Disordered" evidence="1">
    <location>
        <begin position="29"/>
        <end position="59"/>
    </location>
</feature>
<dbReference type="Proteomes" id="UP000696184">
    <property type="component" value="Unassembled WGS sequence"/>
</dbReference>